<name>A0ACC1PP39_9PEZI</name>
<sequence>MPQTGKRIVFTGGSGKAGRHVLPELLKRGHKILNVDLVPLPNPDGNGLNPDICTLKTDLTDSGQVFNALTSHFNFDGLNDGRPPGPPDVVIHFAAHARILLVPDNECYKANVVSTYNVIEAASKLGVKKIIIASSETVYGVCFAEGDIEYDHFPLSEDDDVNPMDSYAISKLCGERVARGFARRFGNDIYALRIGNVVEPHEYERDFPRHVGQPETRKRNAWSYIDARDLGQICDLCIQKDGLGFQVFNATNDTITTLEPTLQFLEKAAPATAIAREMGEYEAPLSNRKAGAIGRKRTKQISNANTKYSSCNMPRDYPLHDTVIIIPEEDDIDDVELSGVEQGLRSLQNTRSNGGHIPLIDLTQDEQAEEIVHDYELQIIRELERAGSGRRRRLPALRNPPIPAHLQFDSLRHLGMLIKRGSLVEVPQRGPEEYKWQFIHVSEIYIDTPSRNVTLRGIRLTRNRHMRGLLPRFKNEVCALYDVNKEDGRQEHIQAAVQVPVAEVIRIRALFRTNDAFPSHRFDRRQWETVEEIEDKAGLVQRWKHYRYWPTAEAMATKKSYSGAVVRLRSSDIEDKFFRVADDQLRNEFRGGIVRGGSYKGGQVVVPTINLDATKGGSSISTLEYSQRYTANDMFSGAGGASCGIRQAGLQVRIACDMDYAAAKSYKKNFPETTLKMMNIFSFIEEPGTAMVRADVTHISPPCQVFSPAHTIAGKNDDANAAALFATGEVLKKCCPRISTGEQTFGLLFDRNQEFFNALVGQHTALGFSFSWDILQFKEYGVPSFRRRLVWVASCPGEALPPFPAPTHAEPVTLRDVFAKINHRRWKHDPLHNVKDMVSKAAKCGRFPKKPYSDRCQVGTVTTSGSEWAHPSGKRNFTLRELACIQGFPMKHKFSGTVTQINRQIGNAFPPVVVKTLYSHIRNWLLYQDRIMTAAVRVEDVILVDPEDVSIVDLTDVVEDHPTLSRESSRTLSAESLPSLMEMEIDNDAEGGDGRTLRHVRCARCAPRL</sequence>
<comment type="caution">
    <text evidence="1">The sequence shown here is derived from an EMBL/GenBank/DDBJ whole genome shotgun (WGS) entry which is preliminary data.</text>
</comment>
<protein>
    <submittedName>
        <fullName evidence="1">Uncharacterized protein</fullName>
    </submittedName>
</protein>
<dbReference type="EMBL" id="JAPDGR010000139">
    <property type="protein sequence ID" value="KAJ2995285.1"/>
    <property type="molecule type" value="Genomic_DNA"/>
</dbReference>
<dbReference type="Proteomes" id="UP001143856">
    <property type="component" value="Unassembled WGS sequence"/>
</dbReference>
<organism evidence="1 2">
    <name type="scientific">Xylaria curta</name>
    <dbReference type="NCBI Taxonomy" id="42375"/>
    <lineage>
        <taxon>Eukaryota</taxon>
        <taxon>Fungi</taxon>
        <taxon>Dikarya</taxon>
        <taxon>Ascomycota</taxon>
        <taxon>Pezizomycotina</taxon>
        <taxon>Sordariomycetes</taxon>
        <taxon>Xylariomycetidae</taxon>
        <taxon>Xylariales</taxon>
        <taxon>Xylariaceae</taxon>
        <taxon>Xylaria</taxon>
    </lineage>
</organism>
<proteinExistence type="predicted"/>
<evidence type="ECO:0000313" key="2">
    <source>
        <dbReference type="Proteomes" id="UP001143856"/>
    </source>
</evidence>
<evidence type="ECO:0000313" key="1">
    <source>
        <dbReference type="EMBL" id="KAJ2995285.1"/>
    </source>
</evidence>
<reference evidence="1" key="1">
    <citation type="submission" date="2022-10" db="EMBL/GenBank/DDBJ databases">
        <title>Genome Sequence of Xylaria curta.</title>
        <authorList>
            <person name="Buettner E."/>
        </authorList>
    </citation>
    <scope>NUCLEOTIDE SEQUENCE</scope>
    <source>
        <strain evidence="1">Babe10</strain>
    </source>
</reference>
<gene>
    <name evidence="1" type="ORF">NUW58_g1317</name>
</gene>
<accession>A0ACC1PP39</accession>
<keyword evidence="2" id="KW-1185">Reference proteome</keyword>